<feature type="short sequence motif" description="GXSXG" evidence="4">
    <location>
        <begin position="57"/>
        <end position="61"/>
    </location>
</feature>
<dbReference type="OrthoDB" id="6612291at2759"/>
<feature type="active site" description="Proton acceptor" evidence="4">
    <location>
        <position position="206"/>
    </location>
</feature>
<feature type="active site" description="Nucleophile" evidence="4">
    <location>
        <position position="59"/>
    </location>
</feature>
<dbReference type="InterPro" id="IPR016035">
    <property type="entry name" value="Acyl_Trfase/lysoPLipase"/>
</dbReference>
<reference evidence="6" key="1">
    <citation type="journal article" date="2020" name="Stud. Mycol.">
        <title>101 Dothideomycetes genomes: a test case for predicting lifestyles and emergence of pathogens.</title>
        <authorList>
            <person name="Haridas S."/>
            <person name="Albert R."/>
            <person name="Binder M."/>
            <person name="Bloem J."/>
            <person name="Labutti K."/>
            <person name="Salamov A."/>
            <person name="Andreopoulos B."/>
            <person name="Baker S."/>
            <person name="Barry K."/>
            <person name="Bills G."/>
            <person name="Bluhm B."/>
            <person name="Cannon C."/>
            <person name="Castanera R."/>
            <person name="Culley D."/>
            <person name="Daum C."/>
            <person name="Ezra D."/>
            <person name="Gonzalez J."/>
            <person name="Henrissat B."/>
            <person name="Kuo A."/>
            <person name="Liang C."/>
            <person name="Lipzen A."/>
            <person name="Lutzoni F."/>
            <person name="Magnuson J."/>
            <person name="Mondo S."/>
            <person name="Nolan M."/>
            <person name="Ohm R."/>
            <person name="Pangilinan J."/>
            <person name="Park H.-J."/>
            <person name="Ramirez L."/>
            <person name="Alfaro M."/>
            <person name="Sun H."/>
            <person name="Tritt A."/>
            <person name="Yoshinaga Y."/>
            <person name="Zwiers L.-H."/>
            <person name="Turgeon B."/>
            <person name="Goodwin S."/>
            <person name="Spatafora J."/>
            <person name="Crous P."/>
            <person name="Grigoriev I."/>
        </authorList>
    </citation>
    <scope>NUCLEOTIDE SEQUENCE</scope>
    <source>
        <strain evidence="6">CBS 123094</strain>
    </source>
</reference>
<keyword evidence="1 4" id="KW-0378">Hydrolase</keyword>
<evidence type="ECO:0000256" key="1">
    <source>
        <dbReference type="ARBA" id="ARBA00022801"/>
    </source>
</evidence>
<evidence type="ECO:0000256" key="4">
    <source>
        <dbReference type="PROSITE-ProRule" id="PRU01161"/>
    </source>
</evidence>
<dbReference type="GO" id="GO:0047499">
    <property type="term" value="F:calcium-independent phospholipase A2 activity"/>
    <property type="evidence" value="ECO:0007669"/>
    <property type="project" value="TreeGrafter"/>
</dbReference>
<keyword evidence="7" id="KW-1185">Reference proteome</keyword>
<dbReference type="PANTHER" id="PTHR24185:SF1">
    <property type="entry name" value="CALCIUM-INDEPENDENT PHOSPHOLIPASE A2-GAMMA"/>
    <property type="match status" value="1"/>
</dbReference>
<proteinExistence type="predicted"/>
<feature type="domain" description="PNPLA" evidence="5">
    <location>
        <begin position="13"/>
        <end position="219"/>
    </location>
</feature>
<dbReference type="GO" id="GO:0016042">
    <property type="term" value="P:lipid catabolic process"/>
    <property type="evidence" value="ECO:0007669"/>
    <property type="project" value="UniProtKB-UniRule"/>
</dbReference>
<evidence type="ECO:0000256" key="3">
    <source>
        <dbReference type="ARBA" id="ARBA00023098"/>
    </source>
</evidence>
<keyword evidence="3 4" id="KW-0443">Lipid metabolism</keyword>
<dbReference type="InterPro" id="IPR002641">
    <property type="entry name" value="PNPLA_dom"/>
</dbReference>
<keyword evidence="2 4" id="KW-0442">Lipid degradation</keyword>
<evidence type="ECO:0000256" key="2">
    <source>
        <dbReference type="ARBA" id="ARBA00022963"/>
    </source>
</evidence>
<name>A0A6A5WG06_9PLEO</name>
<feature type="short sequence motif" description="DGA/G" evidence="4">
    <location>
        <begin position="206"/>
        <end position="208"/>
    </location>
</feature>
<organism evidence="6 7">
    <name type="scientific">Amniculicola lignicola CBS 123094</name>
    <dbReference type="NCBI Taxonomy" id="1392246"/>
    <lineage>
        <taxon>Eukaryota</taxon>
        <taxon>Fungi</taxon>
        <taxon>Dikarya</taxon>
        <taxon>Ascomycota</taxon>
        <taxon>Pezizomycotina</taxon>
        <taxon>Dothideomycetes</taxon>
        <taxon>Pleosporomycetidae</taxon>
        <taxon>Pleosporales</taxon>
        <taxon>Amniculicolaceae</taxon>
        <taxon>Amniculicola</taxon>
    </lineage>
</organism>
<evidence type="ECO:0000259" key="5">
    <source>
        <dbReference type="PROSITE" id="PS51635"/>
    </source>
</evidence>
<dbReference type="AlphaFoldDB" id="A0A6A5WG06"/>
<dbReference type="PANTHER" id="PTHR24185">
    <property type="entry name" value="CALCIUM-INDEPENDENT PHOSPHOLIPASE A2-GAMMA"/>
    <property type="match status" value="1"/>
</dbReference>
<dbReference type="EMBL" id="ML977588">
    <property type="protein sequence ID" value="KAF2000562.1"/>
    <property type="molecule type" value="Genomic_DNA"/>
</dbReference>
<dbReference type="PROSITE" id="PS51635">
    <property type="entry name" value="PNPLA"/>
    <property type="match status" value="1"/>
</dbReference>
<evidence type="ECO:0000313" key="6">
    <source>
        <dbReference type="EMBL" id="KAF2000562.1"/>
    </source>
</evidence>
<dbReference type="Pfam" id="PF01734">
    <property type="entry name" value="Patatin"/>
    <property type="match status" value="1"/>
</dbReference>
<dbReference type="CDD" id="cd07216">
    <property type="entry name" value="Pat17_PNPLA8_PNPLA9_like3"/>
    <property type="match status" value="1"/>
</dbReference>
<gene>
    <name evidence="6" type="ORF">P154DRAFT_491721</name>
</gene>
<evidence type="ECO:0000313" key="7">
    <source>
        <dbReference type="Proteomes" id="UP000799779"/>
    </source>
</evidence>
<dbReference type="GO" id="GO:0019369">
    <property type="term" value="P:arachidonate metabolic process"/>
    <property type="evidence" value="ECO:0007669"/>
    <property type="project" value="TreeGrafter"/>
</dbReference>
<dbReference type="SUPFAM" id="SSF52151">
    <property type="entry name" value="FabD/lysophospholipase-like"/>
    <property type="match status" value="1"/>
</dbReference>
<dbReference type="GO" id="GO:0016020">
    <property type="term" value="C:membrane"/>
    <property type="evidence" value="ECO:0007669"/>
    <property type="project" value="TreeGrafter"/>
</dbReference>
<dbReference type="GO" id="GO:0046486">
    <property type="term" value="P:glycerolipid metabolic process"/>
    <property type="evidence" value="ECO:0007669"/>
    <property type="project" value="UniProtKB-ARBA"/>
</dbReference>
<accession>A0A6A5WG06</accession>
<feature type="short sequence motif" description="GXGXXG" evidence="4">
    <location>
        <begin position="17"/>
        <end position="22"/>
    </location>
</feature>
<dbReference type="Proteomes" id="UP000799779">
    <property type="component" value="Unassembled WGS sequence"/>
</dbReference>
<protein>
    <submittedName>
        <fullName evidence="6">FabD/lysophospholipase-like protein</fullName>
    </submittedName>
</protein>
<sequence length="347" mass="38850">MPVPKGPKSLRVLCLDGGGIKGYTSLLILKRIFSTMMAEGNLKEIPRPCDVFDLIVGTSTGGLIAVMLGRLHMTIDECITKYEQLGKSVFGGKRRGGKLRKVFKRLRNSAVYDIETLQEEVRKLLDFKGIAHSTTFRETGTSSCKVMLCVTRSAGRKPDAFRNYKSMDPVAENHDCTIWEAASATAAAPPFFESVQFSETGEKWRDGGMRRNNPINEALSELTRQRDWKNRKIGCVLNVGAGVKKSEAISSRLDRVLKGAVRIMTDSDDIAKVFASSELGGELFRTHRYFRFSVPQGMQDLKLDEWNETKKMRELTAEYMSHVGNGYPLARCVKSLLDPDENCRFVS</sequence>
<dbReference type="Gene3D" id="3.40.1090.10">
    <property type="entry name" value="Cytosolic phospholipase A2 catalytic domain"/>
    <property type="match status" value="1"/>
</dbReference>